<name>I4EYN1_MODI5</name>
<evidence type="ECO:0000256" key="2">
    <source>
        <dbReference type="ARBA" id="ARBA00023125"/>
    </source>
</evidence>
<dbReference type="InterPro" id="IPR050707">
    <property type="entry name" value="HTH_MetabolicPath_Reg"/>
</dbReference>
<evidence type="ECO:0000313" key="6">
    <source>
        <dbReference type="EMBL" id="CCH88494.1"/>
    </source>
</evidence>
<dbReference type="InterPro" id="IPR036390">
    <property type="entry name" value="WH_DNA-bd_sf"/>
</dbReference>
<evidence type="ECO:0000313" key="7">
    <source>
        <dbReference type="Proteomes" id="UP000006461"/>
    </source>
</evidence>
<dbReference type="Pfam" id="PF09339">
    <property type="entry name" value="HTH_IclR"/>
    <property type="match status" value="1"/>
</dbReference>
<dbReference type="SUPFAM" id="SSF55781">
    <property type="entry name" value="GAF domain-like"/>
    <property type="match status" value="1"/>
</dbReference>
<gene>
    <name evidence="6" type="ordered locus">MODMU_3068</name>
</gene>
<dbReference type="PATRIC" id="fig|477641.3.peg.2920"/>
<dbReference type="HOGENOM" id="CLU_062618_4_3_11"/>
<keyword evidence="7" id="KW-1185">Reference proteome</keyword>
<dbReference type="GO" id="GO:0003700">
    <property type="term" value="F:DNA-binding transcription factor activity"/>
    <property type="evidence" value="ECO:0007669"/>
    <property type="project" value="TreeGrafter"/>
</dbReference>
<dbReference type="InterPro" id="IPR036388">
    <property type="entry name" value="WH-like_DNA-bd_sf"/>
</dbReference>
<dbReference type="GO" id="GO:0045892">
    <property type="term" value="P:negative regulation of DNA-templated transcription"/>
    <property type="evidence" value="ECO:0007669"/>
    <property type="project" value="TreeGrafter"/>
</dbReference>
<evidence type="ECO:0000256" key="3">
    <source>
        <dbReference type="ARBA" id="ARBA00023163"/>
    </source>
</evidence>
<keyword evidence="2" id="KW-0238">DNA-binding</keyword>
<dbReference type="Gene3D" id="3.30.450.40">
    <property type="match status" value="1"/>
</dbReference>
<evidence type="ECO:0000259" key="4">
    <source>
        <dbReference type="PROSITE" id="PS51077"/>
    </source>
</evidence>
<dbReference type="GO" id="GO:0003677">
    <property type="term" value="F:DNA binding"/>
    <property type="evidence" value="ECO:0007669"/>
    <property type="project" value="UniProtKB-KW"/>
</dbReference>
<dbReference type="Proteomes" id="UP000006461">
    <property type="component" value="Chromosome"/>
</dbReference>
<dbReference type="PROSITE" id="PS51078">
    <property type="entry name" value="ICLR_ED"/>
    <property type="match status" value="1"/>
</dbReference>
<protein>
    <submittedName>
        <fullName evidence="6">Transcriptional regulator, IclR family</fullName>
    </submittedName>
</protein>
<dbReference type="PROSITE" id="PS51077">
    <property type="entry name" value="HTH_ICLR"/>
    <property type="match status" value="1"/>
</dbReference>
<feature type="domain" description="HTH iclR-type" evidence="4">
    <location>
        <begin position="22"/>
        <end position="84"/>
    </location>
</feature>
<dbReference type="STRING" id="477641.MODMU_3068"/>
<dbReference type="InterPro" id="IPR014757">
    <property type="entry name" value="Tscrpt_reg_IclR_C"/>
</dbReference>
<proteinExistence type="predicted"/>
<keyword evidence="1" id="KW-0805">Transcription regulation</keyword>
<dbReference type="CDD" id="cd00090">
    <property type="entry name" value="HTH_ARSR"/>
    <property type="match status" value="1"/>
</dbReference>
<organism evidence="6 7">
    <name type="scientific">Modestobacter italicus (strain DSM 44449 / CECT 9708 / BC 501)</name>
    <dbReference type="NCBI Taxonomy" id="2732864"/>
    <lineage>
        <taxon>Bacteria</taxon>
        <taxon>Bacillati</taxon>
        <taxon>Actinomycetota</taxon>
        <taxon>Actinomycetes</taxon>
        <taxon>Geodermatophilales</taxon>
        <taxon>Geodermatophilaceae</taxon>
        <taxon>Modestobacter</taxon>
    </lineage>
</organism>
<evidence type="ECO:0000259" key="5">
    <source>
        <dbReference type="PROSITE" id="PS51078"/>
    </source>
</evidence>
<sequence length="268" mass="28408">MTASGGPDVPDDTAENGEARGISVLRNGIAVLRSFGVDEPLLGVSEIATRVGLHKSTVSRILATLESEDLVERDPSTRRFRLGLGVIAMAGPLLADLDVRRVAYPLLHQLSRQTGETVALMLWDGGEAVCVEQVPSLHQVKHTTPLGTRYNTAASSSVQVFLARMEPFAVRSLLLKGTIDLPGLTEATLDAYLVRLQDVANRGHATNYGETSLEEVGVAAPVFDHRGEPVAALLLSAPRFRVSTDQLGLLKEAVTGAAVAITSRLGGG</sequence>
<reference evidence="6 7" key="1">
    <citation type="journal article" date="2012" name="J. Bacteriol.">
        <title>Genome Sequence of Radiation-Resistant Modestobacter marinus Strain BC501, a Representative Actinobacterium That Thrives on Calcareous Stone Surfaces.</title>
        <authorList>
            <person name="Normand P."/>
            <person name="Gury J."/>
            <person name="Pujic P."/>
            <person name="Chouaia B."/>
            <person name="Crotti E."/>
            <person name="Brusetti L."/>
            <person name="Daffonchio D."/>
            <person name="Vacherie B."/>
            <person name="Barbe V."/>
            <person name="Medigue C."/>
            <person name="Calteau A."/>
            <person name="Ghodhbane-Gtari F."/>
            <person name="Essoussi I."/>
            <person name="Nouioui I."/>
            <person name="Abbassi-Ghozzi I."/>
            <person name="Gtari M."/>
        </authorList>
    </citation>
    <scope>NUCLEOTIDE SEQUENCE [LARGE SCALE GENOMIC DNA]</scope>
    <source>
        <strain evidence="7">BC 501</strain>
    </source>
</reference>
<dbReference type="OMA" id="SMCVEQI"/>
<dbReference type="Pfam" id="PF01614">
    <property type="entry name" value="IclR_C"/>
    <property type="match status" value="1"/>
</dbReference>
<dbReference type="EMBL" id="FO203431">
    <property type="protein sequence ID" value="CCH88494.1"/>
    <property type="molecule type" value="Genomic_DNA"/>
</dbReference>
<dbReference type="Gene3D" id="1.10.10.10">
    <property type="entry name" value="Winged helix-like DNA-binding domain superfamily/Winged helix DNA-binding domain"/>
    <property type="match status" value="1"/>
</dbReference>
<accession>I4EYN1</accession>
<dbReference type="InterPro" id="IPR011991">
    <property type="entry name" value="ArsR-like_HTH"/>
</dbReference>
<evidence type="ECO:0000256" key="1">
    <source>
        <dbReference type="ARBA" id="ARBA00023015"/>
    </source>
</evidence>
<dbReference type="SUPFAM" id="SSF46785">
    <property type="entry name" value="Winged helix' DNA-binding domain"/>
    <property type="match status" value="1"/>
</dbReference>
<dbReference type="SMART" id="SM00346">
    <property type="entry name" value="HTH_ICLR"/>
    <property type="match status" value="1"/>
</dbReference>
<dbReference type="PANTHER" id="PTHR30136">
    <property type="entry name" value="HELIX-TURN-HELIX TRANSCRIPTIONAL REGULATOR, ICLR FAMILY"/>
    <property type="match status" value="1"/>
</dbReference>
<keyword evidence="3" id="KW-0804">Transcription</keyword>
<dbReference type="KEGG" id="mmar:MODMU_3068"/>
<dbReference type="PANTHER" id="PTHR30136:SF24">
    <property type="entry name" value="HTH-TYPE TRANSCRIPTIONAL REPRESSOR ALLR"/>
    <property type="match status" value="1"/>
</dbReference>
<dbReference type="OrthoDB" id="7274111at2"/>
<dbReference type="InterPro" id="IPR029016">
    <property type="entry name" value="GAF-like_dom_sf"/>
</dbReference>
<dbReference type="InterPro" id="IPR005471">
    <property type="entry name" value="Tscrpt_reg_IclR_N"/>
</dbReference>
<feature type="domain" description="IclR-ED" evidence="5">
    <location>
        <begin position="85"/>
        <end position="267"/>
    </location>
</feature>
<dbReference type="AlphaFoldDB" id="I4EYN1"/>
<dbReference type="eggNOG" id="COG1414">
    <property type="taxonomic scope" value="Bacteria"/>
</dbReference>